<comment type="caution">
    <text evidence="2">The sequence shown here is derived from an EMBL/GenBank/DDBJ whole genome shotgun (WGS) entry which is preliminary data.</text>
</comment>
<dbReference type="EMBL" id="JALLAZ020000207">
    <property type="protein sequence ID" value="KAL3800895.1"/>
    <property type="molecule type" value="Genomic_DNA"/>
</dbReference>
<feature type="region of interest" description="Disordered" evidence="1">
    <location>
        <begin position="1"/>
        <end position="20"/>
    </location>
</feature>
<evidence type="ECO:0000313" key="2">
    <source>
        <dbReference type="EMBL" id="KAL3800895.1"/>
    </source>
</evidence>
<gene>
    <name evidence="2" type="ORF">ACHAW5_002046</name>
</gene>
<protein>
    <submittedName>
        <fullName evidence="2">Uncharacterized protein</fullName>
    </submittedName>
</protein>
<feature type="region of interest" description="Disordered" evidence="1">
    <location>
        <begin position="91"/>
        <end position="114"/>
    </location>
</feature>
<sequence>MSSVPSPPPSTAAVDPPPPPLAIATRLHLGESSRPPARARLIETLVSFSNLAVSSGASLAILAVDATRRDDGYDLASAIEDVLLLLPSSSKSATTKTTSDGEGGGGEDATTTTTTATTASFATTMRVMPVTPWGKFVPGLNAIVSHCANAGARRVLMISAEIRISKDGVEMLSSYFDDDTLVVGAALRGHDHRRRRLRRNIPASSSSSSAEDRGVGGEEREEAAEVEVELTGRTAPWNTCAIWDVNKLALTGFLLVSEGLHRAEGGVVVGCEGGTNNANTNTTKSTSTSTDAGAAGVEEVATIAVIQRVLSHRRARAKLVMLRPDMIDWDEDFDDDEGRREWHERKMRSKLSRARRQLELLNLVGSGIVIHC</sequence>
<evidence type="ECO:0000313" key="3">
    <source>
        <dbReference type="Proteomes" id="UP001530315"/>
    </source>
</evidence>
<dbReference type="Proteomes" id="UP001530315">
    <property type="component" value="Unassembled WGS sequence"/>
</dbReference>
<feature type="compositionally biased region" description="Low complexity" evidence="1">
    <location>
        <begin position="91"/>
        <end position="100"/>
    </location>
</feature>
<name>A0ABD3QSE7_9STRA</name>
<organism evidence="2 3">
    <name type="scientific">Stephanodiscus triporus</name>
    <dbReference type="NCBI Taxonomy" id="2934178"/>
    <lineage>
        <taxon>Eukaryota</taxon>
        <taxon>Sar</taxon>
        <taxon>Stramenopiles</taxon>
        <taxon>Ochrophyta</taxon>
        <taxon>Bacillariophyta</taxon>
        <taxon>Coscinodiscophyceae</taxon>
        <taxon>Thalassiosirophycidae</taxon>
        <taxon>Stephanodiscales</taxon>
        <taxon>Stephanodiscaceae</taxon>
        <taxon>Stephanodiscus</taxon>
    </lineage>
</organism>
<proteinExistence type="predicted"/>
<dbReference type="AlphaFoldDB" id="A0ABD3QSE7"/>
<keyword evidence="3" id="KW-1185">Reference proteome</keyword>
<evidence type="ECO:0000256" key="1">
    <source>
        <dbReference type="SAM" id="MobiDB-lite"/>
    </source>
</evidence>
<feature type="region of interest" description="Disordered" evidence="1">
    <location>
        <begin position="196"/>
        <end position="223"/>
    </location>
</feature>
<reference evidence="2 3" key="1">
    <citation type="submission" date="2024-10" db="EMBL/GenBank/DDBJ databases">
        <title>Updated reference genomes for cyclostephanoid diatoms.</title>
        <authorList>
            <person name="Roberts W.R."/>
            <person name="Alverson A.J."/>
        </authorList>
    </citation>
    <scope>NUCLEOTIDE SEQUENCE [LARGE SCALE GENOMIC DNA]</scope>
    <source>
        <strain evidence="2 3">AJA276-08</strain>
    </source>
</reference>
<accession>A0ABD3QSE7</accession>